<dbReference type="SMART" id="SM00822">
    <property type="entry name" value="PKS_KR"/>
    <property type="match status" value="1"/>
</dbReference>
<dbReference type="InterPro" id="IPR036291">
    <property type="entry name" value="NAD(P)-bd_dom_sf"/>
</dbReference>
<comment type="cofactor">
    <cofactor evidence="1">
        <name>pantetheine 4'-phosphate</name>
        <dbReference type="ChEBI" id="CHEBI:47942"/>
    </cofactor>
</comment>
<keyword evidence="6" id="KW-1185">Reference proteome</keyword>
<keyword evidence="2" id="KW-0596">Phosphopantetheine</keyword>
<dbReference type="PANTHER" id="PTHR43775:SF37">
    <property type="entry name" value="SI:DKEY-61P9.11"/>
    <property type="match status" value="1"/>
</dbReference>
<gene>
    <name evidence="5" type="ORF">JI735_16895</name>
</gene>
<dbReference type="Proteomes" id="UP000595841">
    <property type="component" value="Chromosome"/>
</dbReference>
<dbReference type="InterPro" id="IPR009081">
    <property type="entry name" value="PP-bd_ACP"/>
</dbReference>
<organism evidence="5 6">
    <name type="scientific">Paenibacillus sonchi</name>
    <dbReference type="NCBI Taxonomy" id="373687"/>
    <lineage>
        <taxon>Bacteria</taxon>
        <taxon>Bacillati</taxon>
        <taxon>Bacillota</taxon>
        <taxon>Bacilli</taxon>
        <taxon>Bacillales</taxon>
        <taxon>Paenibacillaceae</taxon>
        <taxon>Paenibacillus</taxon>
        <taxon>Paenibacillus sonchi group</taxon>
    </lineage>
</organism>
<dbReference type="KEGG" id="pson:JI735_16895"/>
<dbReference type="GO" id="GO:0006633">
    <property type="term" value="P:fatty acid biosynthetic process"/>
    <property type="evidence" value="ECO:0007669"/>
    <property type="project" value="TreeGrafter"/>
</dbReference>
<dbReference type="GO" id="GO:0004312">
    <property type="term" value="F:fatty acid synthase activity"/>
    <property type="evidence" value="ECO:0007669"/>
    <property type="project" value="TreeGrafter"/>
</dbReference>
<dbReference type="GO" id="GO:0005737">
    <property type="term" value="C:cytoplasm"/>
    <property type="evidence" value="ECO:0007669"/>
    <property type="project" value="TreeGrafter"/>
</dbReference>
<keyword evidence="3" id="KW-0597">Phosphoprotein</keyword>
<dbReference type="GO" id="GO:0005886">
    <property type="term" value="C:plasma membrane"/>
    <property type="evidence" value="ECO:0007669"/>
    <property type="project" value="TreeGrafter"/>
</dbReference>
<dbReference type="Gene3D" id="3.40.50.720">
    <property type="entry name" value="NAD(P)-binding Rossmann-like Domain"/>
    <property type="match status" value="1"/>
</dbReference>
<dbReference type="InterPro" id="IPR036736">
    <property type="entry name" value="ACP-like_sf"/>
</dbReference>
<dbReference type="InterPro" id="IPR013968">
    <property type="entry name" value="PKS_KR"/>
</dbReference>
<feature type="domain" description="Carrier" evidence="4">
    <location>
        <begin position="290"/>
        <end position="365"/>
    </location>
</feature>
<accession>A0A974P824</accession>
<reference evidence="5 6" key="1">
    <citation type="submission" date="2021-01" db="EMBL/GenBank/DDBJ databases">
        <title>Whole genome sequence of Paenibacillus sonchi LMG 24727 for comparative genomics.</title>
        <authorList>
            <person name="Lee G."/>
            <person name="Kim M.-J."/>
            <person name="Lim K."/>
            <person name="Shin J.-H."/>
        </authorList>
    </citation>
    <scope>NUCLEOTIDE SEQUENCE [LARGE SCALE GENOMIC DNA]</scope>
    <source>
        <strain evidence="5 6">LMG 24727</strain>
    </source>
</reference>
<dbReference type="SUPFAM" id="SSF51735">
    <property type="entry name" value="NAD(P)-binding Rossmann-fold domains"/>
    <property type="match status" value="1"/>
</dbReference>
<dbReference type="Gene3D" id="1.10.1200.10">
    <property type="entry name" value="ACP-like"/>
    <property type="match status" value="1"/>
</dbReference>
<dbReference type="SMART" id="SM00823">
    <property type="entry name" value="PKS_PP"/>
    <property type="match status" value="1"/>
</dbReference>
<dbReference type="InterPro" id="IPR050091">
    <property type="entry name" value="PKS_NRPS_Biosynth_Enz"/>
</dbReference>
<dbReference type="InterPro" id="IPR020806">
    <property type="entry name" value="PKS_PP-bd"/>
</dbReference>
<evidence type="ECO:0000313" key="5">
    <source>
        <dbReference type="EMBL" id="QQZ58493.1"/>
    </source>
</evidence>
<dbReference type="PROSITE" id="PS50075">
    <property type="entry name" value="CARRIER"/>
    <property type="match status" value="1"/>
</dbReference>
<proteinExistence type="predicted"/>
<dbReference type="AlphaFoldDB" id="A0A974P824"/>
<evidence type="ECO:0000256" key="2">
    <source>
        <dbReference type="ARBA" id="ARBA00022450"/>
    </source>
</evidence>
<evidence type="ECO:0000256" key="1">
    <source>
        <dbReference type="ARBA" id="ARBA00001957"/>
    </source>
</evidence>
<evidence type="ECO:0000256" key="3">
    <source>
        <dbReference type="ARBA" id="ARBA00022553"/>
    </source>
</evidence>
<dbReference type="InterPro" id="IPR057326">
    <property type="entry name" value="KR_dom"/>
</dbReference>
<name>A0A974P824_9BACL</name>
<dbReference type="FunFam" id="1.10.1200.10:FF:000005">
    <property type="entry name" value="Nonribosomal peptide synthetase 1"/>
    <property type="match status" value="1"/>
</dbReference>
<dbReference type="InterPro" id="IPR006162">
    <property type="entry name" value="Ppantetheine_attach_site"/>
</dbReference>
<dbReference type="GO" id="GO:0071770">
    <property type="term" value="P:DIM/DIP cell wall layer assembly"/>
    <property type="evidence" value="ECO:0007669"/>
    <property type="project" value="TreeGrafter"/>
</dbReference>
<dbReference type="GO" id="GO:0031177">
    <property type="term" value="F:phosphopantetheine binding"/>
    <property type="evidence" value="ECO:0007669"/>
    <property type="project" value="InterPro"/>
</dbReference>
<evidence type="ECO:0000313" key="6">
    <source>
        <dbReference type="Proteomes" id="UP000595841"/>
    </source>
</evidence>
<dbReference type="Pfam" id="PF00550">
    <property type="entry name" value="PP-binding"/>
    <property type="match status" value="1"/>
</dbReference>
<dbReference type="PROSITE" id="PS00012">
    <property type="entry name" value="PHOSPHOPANTETHEINE"/>
    <property type="match status" value="1"/>
</dbReference>
<evidence type="ECO:0000259" key="4">
    <source>
        <dbReference type="PROSITE" id="PS50075"/>
    </source>
</evidence>
<dbReference type="Pfam" id="PF08659">
    <property type="entry name" value="KR"/>
    <property type="match status" value="1"/>
</dbReference>
<dbReference type="SUPFAM" id="SSF47336">
    <property type="entry name" value="ACP-like"/>
    <property type="match status" value="1"/>
</dbReference>
<protein>
    <submittedName>
        <fullName evidence="5">KR domain-containing protein</fullName>
    </submittedName>
</protein>
<sequence length="382" mass="42161">MITGGLGGMGLALAEYLATQYTARLVLVGRSAFPPKSEWDQWVNRPDDAEVARIIRTIRALEAAGAVIEVHSADISDFSAMQQVVARAEARLGPITGVLHTAGVADYAGVIQRRTQAMTDEVLLPKVKGTIVLDTLFRNRKLDFFVLFSSIGNYIYGRKFGQVGYNAANEFLDAFVHYRLQHREGFTATVNWNDWAEAGMSVKAMEKSRGLHKEVNDLQFEAEAITTEQGVNVFRYIMENQMNRVIVSALDLPALMEESNNISVEVILEQEAAAHATEAAPAAVSSSSLLTEAGLHQQIADIWSTVLGIEAIGIDEDFFALGGDSLKAITIVSLVFKKLGVKLPLPAFFHKPTIREISRVIRETNRTDYARIKRAPKKRAIR</sequence>
<dbReference type="PANTHER" id="PTHR43775">
    <property type="entry name" value="FATTY ACID SYNTHASE"/>
    <property type="match status" value="1"/>
</dbReference>
<dbReference type="EMBL" id="CP068595">
    <property type="protein sequence ID" value="QQZ58493.1"/>
    <property type="molecule type" value="Genomic_DNA"/>
</dbReference>